<dbReference type="SUPFAM" id="SSF56112">
    <property type="entry name" value="Protein kinase-like (PK-like)"/>
    <property type="match status" value="1"/>
</dbReference>
<reference evidence="1" key="1">
    <citation type="submission" date="2022-07" db="EMBL/GenBank/DDBJ databases">
        <title>Fungi with potential for degradation of polypropylene.</title>
        <authorList>
            <person name="Gostincar C."/>
        </authorList>
    </citation>
    <scope>NUCLEOTIDE SEQUENCE</scope>
    <source>
        <strain evidence="1">EXF-13308</strain>
    </source>
</reference>
<dbReference type="Gene3D" id="1.10.510.10">
    <property type="entry name" value="Transferase(Phosphotransferase) domain 1"/>
    <property type="match status" value="1"/>
</dbReference>
<organism evidence="1 2">
    <name type="scientific">Pleurostoma richardsiae</name>
    <dbReference type="NCBI Taxonomy" id="41990"/>
    <lineage>
        <taxon>Eukaryota</taxon>
        <taxon>Fungi</taxon>
        <taxon>Dikarya</taxon>
        <taxon>Ascomycota</taxon>
        <taxon>Pezizomycotina</taxon>
        <taxon>Sordariomycetes</taxon>
        <taxon>Sordariomycetidae</taxon>
        <taxon>Calosphaeriales</taxon>
        <taxon>Pleurostomataceae</taxon>
        <taxon>Pleurostoma</taxon>
    </lineage>
</organism>
<evidence type="ECO:0008006" key="3">
    <source>
        <dbReference type="Google" id="ProtNLM"/>
    </source>
</evidence>
<dbReference type="InterPro" id="IPR011009">
    <property type="entry name" value="Kinase-like_dom_sf"/>
</dbReference>
<evidence type="ECO:0000313" key="2">
    <source>
        <dbReference type="Proteomes" id="UP001174694"/>
    </source>
</evidence>
<dbReference type="InterPro" id="IPR050235">
    <property type="entry name" value="CK1_Ser-Thr_kinase"/>
</dbReference>
<accession>A0AA38VFB1</accession>
<feature type="non-terminal residue" evidence="1">
    <location>
        <position position="1"/>
    </location>
</feature>
<dbReference type="PANTHER" id="PTHR11909">
    <property type="entry name" value="CASEIN KINASE-RELATED"/>
    <property type="match status" value="1"/>
</dbReference>
<evidence type="ECO:0000313" key="1">
    <source>
        <dbReference type="EMBL" id="KAJ9129540.1"/>
    </source>
</evidence>
<sequence>TGNLRYASTKATFGGEQSRRDDLEGLGHVFLYFLRGRLPWQGLKDREKVGKIKQTFPIQQLVRGFPKEFGEYMAYVRSLGFEDDPDYNYLRGLFAKALENRGETNDGRYDWMNGEQDEIVSDLDAAARGPAQQLKLAVPIVLRERDK</sequence>
<comment type="caution">
    <text evidence="1">The sequence shown here is derived from an EMBL/GenBank/DDBJ whole genome shotgun (WGS) entry which is preliminary data.</text>
</comment>
<dbReference type="AlphaFoldDB" id="A0AA38VFB1"/>
<dbReference type="Proteomes" id="UP001174694">
    <property type="component" value="Unassembled WGS sequence"/>
</dbReference>
<name>A0AA38VFB1_9PEZI</name>
<gene>
    <name evidence="1" type="ORF">NKR23_g12515</name>
</gene>
<keyword evidence="2" id="KW-1185">Reference proteome</keyword>
<protein>
    <recommendedName>
        <fullName evidence="3">Non-specific serine/threonine protein kinase</fullName>
    </recommendedName>
</protein>
<dbReference type="EMBL" id="JANBVO010000171">
    <property type="protein sequence ID" value="KAJ9129540.1"/>
    <property type="molecule type" value="Genomic_DNA"/>
</dbReference>
<proteinExistence type="predicted"/>